<evidence type="ECO:0000313" key="10">
    <source>
        <dbReference type="EMBL" id="PSK46299.1"/>
    </source>
</evidence>
<evidence type="ECO:0000256" key="2">
    <source>
        <dbReference type="ARBA" id="ARBA00004177"/>
    </source>
</evidence>
<dbReference type="Proteomes" id="UP000243723">
    <property type="component" value="Unassembled WGS sequence"/>
</dbReference>
<comment type="function">
    <text evidence="1">Component of the biogenesis of lysosome-related organelles complex-1 (BLOC-1) involved in endosomal cargo sorting.</text>
</comment>
<keyword evidence="6" id="KW-0967">Endosome</keyword>
<evidence type="ECO:0000259" key="9">
    <source>
        <dbReference type="Pfam" id="PF10241"/>
    </source>
</evidence>
<comment type="caution">
    <text evidence="10">The sequence shown here is derived from an EMBL/GenBank/DDBJ whole genome shotgun (WGS) entry which is preliminary data.</text>
</comment>
<sequence>MPSTYTHPHYNTPQTPNFTTSSKSPQSPYPQPYHPQRLPSASPERPPSLTTSGGTYSTPTHSDYDSTTSSNGGSSNSVDLLEYMSDRLSSSIDATPLDRSLATQAQTSGALNAKQRELMELQALAQRRLAGAQVNFREGLKAAREVQRELGWTQGRVTALNQRAAQKYPLQYRAASGKYPSLVDY</sequence>
<dbReference type="InterPro" id="IPR051390">
    <property type="entry name" value="BLOC-1_subunit_KXD1"/>
</dbReference>
<evidence type="ECO:0000256" key="7">
    <source>
        <dbReference type="ARBA" id="ARBA00029808"/>
    </source>
</evidence>
<feature type="region of interest" description="Disordered" evidence="8">
    <location>
        <begin position="1"/>
        <end position="78"/>
    </location>
</feature>
<protein>
    <recommendedName>
        <fullName evidence="4">Biogenesis of lysosome-related organelles complex 1 subunit KXD1</fullName>
    </recommendedName>
    <alternativeName>
        <fullName evidence="7">KxDL homolog</fullName>
    </alternativeName>
</protein>
<dbReference type="Pfam" id="PF10241">
    <property type="entry name" value="KxDL"/>
    <property type="match status" value="1"/>
</dbReference>
<evidence type="ECO:0000256" key="5">
    <source>
        <dbReference type="ARBA" id="ARBA00022448"/>
    </source>
</evidence>
<keyword evidence="11" id="KW-1185">Reference proteome</keyword>
<accession>A0A2P7ZDL3</accession>
<evidence type="ECO:0000256" key="6">
    <source>
        <dbReference type="ARBA" id="ARBA00022753"/>
    </source>
</evidence>
<dbReference type="GO" id="GO:0005768">
    <property type="term" value="C:endosome"/>
    <property type="evidence" value="ECO:0007669"/>
    <property type="project" value="UniProtKB-SubCell"/>
</dbReference>
<comment type="similarity">
    <text evidence="3">Belongs to the KXD1 family.</text>
</comment>
<dbReference type="PANTHER" id="PTHR37787">
    <property type="entry name" value="BIOGENESIS OF LYSOSOME-RELATED ORGANELLES COMPLEX 1 SUBUNIT KXD1"/>
    <property type="match status" value="1"/>
</dbReference>
<dbReference type="AlphaFoldDB" id="A0A2P7ZDL3"/>
<feature type="domain" description="KxDL" evidence="9">
    <location>
        <begin position="87"/>
        <end position="172"/>
    </location>
</feature>
<organism evidence="10 11">
    <name type="scientific">Elsinoe australis</name>
    <dbReference type="NCBI Taxonomy" id="40998"/>
    <lineage>
        <taxon>Eukaryota</taxon>
        <taxon>Fungi</taxon>
        <taxon>Dikarya</taxon>
        <taxon>Ascomycota</taxon>
        <taxon>Pezizomycotina</taxon>
        <taxon>Dothideomycetes</taxon>
        <taxon>Dothideomycetidae</taxon>
        <taxon>Myriangiales</taxon>
        <taxon>Elsinoaceae</taxon>
        <taxon>Elsinoe</taxon>
    </lineage>
</organism>
<evidence type="ECO:0000256" key="8">
    <source>
        <dbReference type="SAM" id="MobiDB-lite"/>
    </source>
</evidence>
<evidence type="ECO:0000256" key="1">
    <source>
        <dbReference type="ARBA" id="ARBA00002069"/>
    </source>
</evidence>
<reference evidence="10 11" key="1">
    <citation type="submission" date="2017-05" db="EMBL/GenBank/DDBJ databases">
        <title>Draft genome sequence of Elsinoe australis.</title>
        <authorList>
            <person name="Cheng Q."/>
        </authorList>
    </citation>
    <scope>NUCLEOTIDE SEQUENCE [LARGE SCALE GENOMIC DNA]</scope>
    <source>
        <strain evidence="10 11">NL1</strain>
    </source>
</reference>
<feature type="compositionally biased region" description="Low complexity" evidence="8">
    <location>
        <begin position="66"/>
        <end position="77"/>
    </location>
</feature>
<dbReference type="EMBL" id="NHZQ01000236">
    <property type="protein sequence ID" value="PSK46299.1"/>
    <property type="molecule type" value="Genomic_DNA"/>
</dbReference>
<feature type="compositionally biased region" description="Polar residues" evidence="8">
    <location>
        <begin position="1"/>
        <end position="20"/>
    </location>
</feature>
<dbReference type="GO" id="GO:0032880">
    <property type="term" value="P:regulation of protein localization"/>
    <property type="evidence" value="ECO:0007669"/>
    <property type="project" value="TreeGrafter"/>
</dbReference>
<evidence type="ECO:0000313" key="11">
    <source>
        <dbReference type="Proteomes" id="UP000243723"/>
    </source>
</evidence>
<dbReference type="InterPro" id="IPR019371">
    <property type="entry name" value="KxDL_dom"/>
</dbReference>
<name>A0A2P7ZDL3_9PEZI</name>
<comment type="subcellular location">
    <subcellularLocation>
        <location evidence="2">Endosome</location>
    </subcellularLocation>
</comment>
<dbReference type="PANTHER" id="PTHR37787:SF1">
    <property type="entry name" value="BIOGENESIS OF LYSOSOME-RELATED ORGANELLES COMPLEX 1 SUBUNIT KXD1"/>
    <property type="match status" value="1"/>
</dbReference>
<dbReference type="GO" id="GO:0007032">
    <property type="term" value="P:endosome organization"/>
    <property type="evidence" value="ECO:0007669"/>
    <property type="project" value="TreeGrafter"/>
</dbReference>
<feature type="compositionally biased region" description="Polar residues" evidence="8">
    <location>
        <begin position="48"/>
        <end position="61"/>
    </location>
</feature>
<dbReference type="GO" id="GO:0031083">
    <property type="term" value="C:BLOC-1 complex"/>
    <property type="evidence" value="ECO:0007669"/>
    <property type="project" value="TreeGrafter"/>
</dbReference>
<evidence type="ECO:0000256" key="3">
    <source>
        <dbReference type="ARBA" id="ARBA00005913"/>
    </source>
</evidence>
<keyword evidence="5" id="KW-0813">Transport</keyword>
<gene>
    <name evidence="10" type="ORF">B9Z65_5267</name>
</gene>
<proteinExistence type="inferred from homology"/>
<evidence type="ECO:0000256" key="4">
    <source>
        <dbReference type="ARBA" id="ARBA00016207"/>
    </source>
</evidence>
<dbReference type="OrthoDB" id="4089816at2759"/>